<comment type="function">
    <text evidence="1">Involved in ribosome biogenesis; more specifically in 18S rRNA pseudouridylation and in cleavage of pre-rRNA.</text>
</comment>
<gene>
    <name evidence="7" type="ORF">B1B_19310</name>
</gene>
<dbReference type="InterPro" id="IPR036756">
    <property type="entry name" value="H/ACA_rnp_Nop10_sf"/>
</dbReference>
<reference evidence="7" key="1">
    <citation type="submission" date="2013-08" db="EMBL/GenBank/DDBJ databases">
        <authorList>
            <person name="Mendez C."/>
            <person name="Richter M."/>
            <person name="Ferrer M."/>
            <person name="Sanchez J."/>
        </authorList>
    </citation>
    <scope>NUCLEOTIDE SEQUENCE</scope>
</reference>
<protein>
    <recommendedName>
        <fullName evidence="3">Ribosome biogenesis protein Nop10</fullName>
    </recommendedName>
</protein>
<dbReference type="GO" id="GO:1990904">
    <property type="term" value="C:ribonucleoprotein complex"/>
    <property type="evidence" value="ECO:0007669"/>
    <property type="project" value="UniProtKB-KW"/>
</dbReference>
<keyword evidence="5" id="KW-0698">rRNA processing</keyword>
<dbReference type="GO" id="GO:0006364">
    <property type="term" value="P:rRNA processing"/>
    <property type="evidence" value="ECO:0007669"/>
    <property type="project" value="UniProtKB-KW"/>
</dbReference>
<evidence type="ECO:0000256" key="1">
    <source>
        <dbReference type="ARBA" id="ARBA00002325"/>
    </source>
</evidence>
<dbReference type="NCBIfam" id="NF009623">
    <property type="entry name" value="PRK13130.1"/>
    <property type="match status" value="1"/>
</dbReference>
<proteinExistence type="inferred from homology"/>
<evidence type="ECO:0000256" key="6">
    <source>
        <dbReference type="ARBA" id="ARBA00023274"/>
    </source>
</evidence>
<comment type="similarity">
    <text evidence="2">Belongs to the NOP10 family.</text>
</comment>
<evidence type="ECO:0000256" key="2">
    <source>
        <dbReference type="ARBA" id="ARBA00009462"/>
    </source>
</evidence>
<keyword evidence="6" id="KW-0687">Ribonucleoprotein</keyword>
<dbReference type="InterPro" id="IPR023532">
    <property type="entry name" value="Nop10_arc-typ"/>
</dbReference>
<dbReference type="Pfam" id="PF04135">
    <property type="entry name" value="Nop10p"/>
    <property type="match status" value="1"/>
</dbReference>
<evidence type="ECO:0000256" key="4">
    <source>
        <dbReference type="ARBA" id="ARBA00022517"/>
    </source>
</evidence>
<evidence type="ECO:0000256" key="5">
    <source>
        <dbReference type="ARBA" id="ARBA00022552"/>
    </source>
</evidence>
<reference evidence="7" key="2">
    <citation type="journal article" date="2014" name="ISME J.">
        <title>Microbial stratification in low pH oxic and suboxic macroscopic growths along an acid mine drainage.</title>
        <authorList>
            <person name="Mendez-Garcia C."/>
            <person name="Mesa V."/>
            <person name="Sprenger R.R."/>
            <person name="Richter M."/>
            <person name="Diez M.S."/>
            <person name="Solano J."/>
            <person name="Bargiela R."/>
            <person name="Golyshina O.V."/>
            <person name="Manteca A."/>
            <person name="Ramos J.L."/>
            <person name="Gallego J.R."/>
            <person name="Llorente I."/>
            <person name="Martins Dos Santos V.A."/>
            <person name="Jensen O.N."/>
            <person name="Pelaez A.I."/>
            <person name="Sanchez J."/>
            <person name="Ferrer M."/>
        </authorList>
    </citation>
    <scope>NUCLEOTIDE SEQUENCE</scope>
</reference>
<dbReference type="GO" id="GO:0030515">
    <property type="term" value="F:snoRNA binding"/>
    <property type="evidence" value="ECO:0007669"/>
    <property type="project" value="InterPro"/>
</dbReference>
<keyword evidence="4" id="KW-0690">Ribosome biogenesis</keyword>
<sequence length="65" mass="7231">MPPALLHRCSRCAVYTLKEVCSRCGGPAGSPHPVRWSPEDRYQKYRRALLEEPVPAVPPPRPGPP</sequence>
<dbReference type="Gene3D" id="2.20.28.40">
    <property type="entry name" value="H/ACA ribonucleoprotein complex, subunit Nop10"/>
    <property type="match status" value="1"/>
</dbReference>
<dbReference type="EMBL" id="AUZY01012977">
    <property type="protein sequence ID" value="EQD27070.1"/>
    <property type="molecule type" value="Genomic_DNA"/>
</dbReference>
<accession>T0ZB34</accession>
<organism evidence="7">
    <name type="scientific">mine drainage metagenome</name>
    <dbReference type="NCBI Taxonomy" id="410659"/>
    <lineage>
        <taxon>unclassified sequences</taxon>
        <taxon>metagenomes</taxon>
        <taxon>ecological metagenomes</taxon>
    </lineage>
</organism>
<dbReference type="HAMAP" id="MF_00803">
    <property type="entry name" value="Nop10"/>
    <property type="match status" value="1"/>
</dbReference>
<name>T0ZB34_9ZZZZ</name>
<dbReference type="GO" id="GO:0001522">
    <property type="term" value="P:pseudouridine synthesis"/>
    <property type="evidence" value="ECO:0007669"/>
    <property type="project" value="InterPro"/>
</dbReference>
<comment type="caution">
    <text evidence="7">The sequence shown here is derived from an EMBL/GenBank/DDBJ whole genome shotgun (WGS) entry which is preliminary data.</text>
</comment>
<dbReference type="SUPFAM" id="SSF144210">
    <property type="entry name" value="Nop10-like SnoRNP"/>
    <property type="match status" value="1"/>
</dbReference>
<dbReference type="AlphaFoldDB" id="T0ZB34"/>
<dbReference type="InterPro" id="IPR007264">
    <property type="entry name" value="H/ACA_rnp_Nop10"/>
</dbReference>
<evidence type="ECO:0000313" key="7">
    <source>
        <dbReference type="EMBL" id="EQD27070.1"/>
    </source>
</evidence>
<evidence type="ECO:0000256" key="3">
    <source>
        <dbReference type="ARBA" id="ARBA00018821"/>
    </source>
</evidence>